<dbReference type="GO" id="GO:0016791">
    <property type="term" value="F:phosphatase activity"/>
    <property type="evidence" value="ECO:0007669"/>
    <property type="project" value="InterPro"/>
</dbReference>
<evidence type="ECO:0000259" key="2">
    <source>
        <dbReference type="PROSITE" id="PS50969"/>
    </source>
</evidence>
<feature type="compositionally biased region" description="Low complexity" evidence="1">
    <location>
        <begin position="386"/>
        <end position="396"/>
    </location>
</feature>
<sequence length="490" mass="53937">MPVPCLVGLVASEGPGAQVAQLLFCLLGVGLLLHFSVHRRLAATVASLLHPRPRHYIRAHLSGSASSLRPRTHAASPASLLERCGAFTRSLGLGRDLRHGARLGRSDARRGQLPMTLVIDLDETLVLATKTRLCPEQLAVDVSIQGKLSTFYVAKRPFAEVFLAELFPLFQIVIFTAGRHEYANALLDSLDLHAYVDRCLTREDCRLVGPNLYAKDLQKVCSDLSKTVLIDDSPVAALYFPDNYVPIEGWCGNETDTALMDLLPLLLALRSVRDVRAILHLRHRGQPEQATPHPLALRRQPAFSFSERLSSVSFSVPRGADPQRRSLDFRRAVSVPPGAAASDAIRFGSGCMQVHHARGVRLGCLRTSPARSGIYTPAGPLPRPGRPGVRVPELPVCGQDRRAREERRAASERRSESGGRSERGEGTREAEEKGQRRRKWVEENWKREADQQLGTLRATRVAKEGGVTGGKAKEGETQRGRSKRGSERRS</sequence>
<dbReference type="Pfam" id="PF03031">
    <property type="entry name" value="NIF"/>
    <property type="match status" value="1"/>
</dbReference>
<organism evidence="3">
    <name type="scientific">Neospora caninum (strain Liverpool)</name>
    <dbReference type="NCBI Taxonomy" id="572307"/>
    <lineage>
        <taxon>Eukaryota</taxon>
        <taxon>Sar</taxon>
        <taxon>Alveolata</taxon>
        <taxon>Apicomplexa</taxon>
        <taxon>Conoidasida</taxon>
        <taxon>Coccidia</taxon>
        <taxon>Eucoccidiorida</taxon>
        <taxon>Eimeriorina</taxon>
        <taxon>Sarcocystidae</taxon>
        <taxon>Neospora</taxon>
    </lineage>
</organism>
<feature type="region of interest" description="Disordered" evidence="1">
    <location>
        <begin position="372"/>
        <end position="490"/>
    </location>
</feature>
<dbReference type="AlphaFoldDB" id="A0A0F7UBM2"/>
<dbReference type="NCBIfam" id="TIGR02251">
    <property type="entry name" value="HIF-SF_euk"/>
    <property type="match status" value="1"/>
</dbReference>
<evidence type="ECO:0000256" key="1">
    <source>
        <dbReference type="SAM" id="MobiDB-lite"/>
    </source>
</evidence>
<dbReference type="InterPro" id="IPR011948">
    <property type="entry name" value="Dullard_phosphatase"/>
</dbReference>
<dbReference type="PROSITE" id="PS50969">
    <property type="entry name" value="FCP1"/>
    <property type="match status" value="1"/>
</dbReference>
<protein>
    <submittedName>
        <fullName evidence="3">CTD small phosphatase-like protein</fullName>
    </submittedName>
</protein>
<dbReference type="InterPro" id="IPR050365">
    <property type="entry name" value="TIM50"/>
</dbReference>
<gene>
    <name evidence="3" type="ORF">BN1204_018590</name>
</gene>
<dbReference type="InterPro" id="IPR023214">
    <property type="entry name" value="HAD_sf"/>
</dbReference>
<evidence type="ECO:0000313" key="3">
    <source>
        <dbReference type="EMBL" id="CEL66030.1"/>
    </source>
</evidence>
<dbReference type="PANTHER" id="PTHR12210">
    <property type="entry name" value="DULLARD PROTEIN PHOSPHATASE"/>
    <property type="match status" value="1"/>
</dbReference>
<feature type="compositionally biased region" description="Basic and acidic residues" evidence="1">
    <location>
        <begin position="471"/>
        <end position="490"/>
    </location>
</feature>
<proteinExistence type="predicted"/>
<dbReference type="Gene3D" id="3.40.50.1000">
    <property type="entry name" value="HAD superfamily/HAD-like"/>
    <property type="match status" value="1"/>
</dbReference>
<accession>A0A0F7UBM2</accession>
<feature type="domain" description="FCP1 homology" evidence="2">
    <location>
        <begin position="110"/>
        <end position="269"/>
    </location>
</feature>
<dbReference type="InterPro" id="IPR004274">
    <property type="entry name" value="FCP1_dom"/>
</dbReference>
<dbReference type="SUPFAM" id="SSF56784">
    <property type="entry name" value="HAD-like"/>
    <property type="match status" value="1"/>
</dbReference>
<dbReference type="InterPro" id="IPR036412">
    <property type="entry name" value="HAD-like_sf"/>
</dbReference>
<dbReference type="CDD" id="cd07521">
    <property type="entry name" value="HAD_FCP1-like"/>
    <property type="match status" value="1"/>
</dbReference>
<dbReference type="SMART" id="SM00577">
    <property type="entry name" value="CPDc"/>
    <property type="match status" value="1"/>
</dbReference>
<reference evidence="3" key="1">
    <citation type="journal article" date="2015" name="PLoS ONE">
        <title>Comprehensive Evaluation of Toxoplasma gondii VEG and Neospora caninum LIV Genomes with Tachyzoite Stage Transcriptome and Proteome Defines Novel Transcript Features.</title>
        <authorList>
            <person name="Ramaprasad A."/>
            <person name="Mourier T."/>
            <person name="Naeem R."/>
            <person name="Malas T.B."/>
            <person name="Moussa E."/>
            <person name="Panigrahi A."/>
            <person name="Vermont S.J."/>
            <person name="Otto T.D."/>
            <person name="Wastling J."/>
            <person name="Pain A."/>
        </authorList>
    </citation>
    <scope>NUCLEOTIDE SEQUENCE</scope>
    <source>
        <strain evidence="3">Liverpool</strain>
    </source>
</reference>
<name>A0A0F7UBM2_NEOCL</name>
<feature type="compositionally biased region" description="Basic and acidic residues" evidence="1">
    <location>
        <begin position="399"/>
        <end position="450"/>
    </location>
</feature>
<dbReference type="EMBL" id="LN714480">
    <property type="protein sequence ID" value="CEL66030.1"/>
    <property type="molecule type" value="Genomic_DNA"/>
</dbReference>